<sequence length="222" mass="24093">RKAAVKELMDNVEGLRNDMAQKHSAAKSSESMRSAGHSSTAADTGKGGNSIRIIDYPFNVTEQVPAAVDMGARFVHDADLNWAVPFMLRAGREFIDGLRGDALLGEARPQLHVDEGKNLGAKLTGAIRALGKPKDYVPALDEASVNLLDSPADQKKWMMQPSVSGIGSKSYYACSEFLSMGCLRLQFDGARRVAIVPYDKLRAMCLEYQGIPPGSNNIKYDS</sequence>
<proteinExistence type="predicted"/>
<evidence type="ECO:0000256" key="1">
    <source>
        <dbReference type="SAM" id="MobiDB-lite"/>
    </source>
</evidence>
<organism evidence="2 3">
    <name type="scientific">Prorocentrum cordatum</name>
    <dbReference type="NCBI Taxonomy" id="2364126"/>
    <lineage>
        <taxon>Eukaryota</taxon>
        <taxon>Sar</taxon>
        <taxon>Alveolata</taxon>
        <taxon>Dinophyceae</taxon>
        <taxon>Prorocentrales</taxon>
        <taxon>Prorocentraceae</taxon>
        <taxon>Prorocentrum</taxon>
    </lineage>
</organism>
<evidence type="ECO:0000313" key="2">
    <source>
        <dbReference type="EMBL" id="CAK0813840.1"/>
    </source>
</evidence>
<keyword evidence="3" id="KW-1185">Reference proteome</keyword>
<feature type="region of interest" description="Disordered" evidence="1">
    <location>
        <begin position="16"/>
        <end position="46"/>
    </location>
</feature>
<feature type="non-terminal residue" evidence="2">
    <location>
        <position position="1"/>
    </location>
</feature>
<accession>A0ABN9R657</accession>
<name>A0ABN9R657_9DINO</name>
<comment type="caution">
    <text evidence="2">The sequence shown here is derived from an EMBL/GenBank/DDBJ whole genome shotgun (WGS) entry which is preliminary data.</text>
</comment>
<feature type="compositionally biased region" description="Polar residues" evidence="1">
    <location>
        <begin position="26"/>
        <end position="42"/>
    </location>
</feature>
<gene>
    <name evidence="2" type="ORF">PCOR1329_LOCUS17628</name>
</gene>
<protein>
    <submittedName>
        <fullName evidence="2">Uncharacterized protein</fullName>
    </submittedName>
</protein>
<dbReference type="EMBL" id="CAUYUJ010005491">
    <property type="protein sequence ID" value="CAK0813840.1"/>
    <property type="molecule type" value="Genomic_DNA"/>
</dbReference>
<feature type="non-terminal residue" evidence="2">
    <location>
        <position position="222"/>
    </location>
</feature>
<evidence type="ECO:0000313" key="3">
    <source>
        <dbReference type="Proteomes" id="UP001189429"/>
    </source>
</evidence>
<dbReference type="Proteomes" id="UP001189429">
    <property type="component" value="Unassembled WGS sequence"/>
</dbReference>
<reference evidence="2" key="1">
    <citation type="submission" date="2023-10" db="EMBL/GenBank/DDBJ databases">
        <authorList>
            <person name="Chen Y."/>
            <person name="Shah S."/>
            <person name="Dougan E. K."/>
            <person name="Thang M."/>
            <person name="Chan C."/>
        </authorList>
    </citation>
    <scope>NUCLEOTIDE SEQUENCE [LARGE SCALE GENOMIC DNA]</scope>
</reference>